<evidence type="ECO:0000313" key="2">
    <source>
        <dbReference type="EMBL" id="GGH75824.1"/>
    </source>
</evidence>
<keyword evidence="1" id="KW-1133">Transmembrane helix</keyword>
<reference evidence="2" key="2">
    <citation type="submission" date="2020-09" db="EMBL/GenBank/DDBJ databases">
        <authorList>
            <person name="Sun Q."/>
            <person name="Zhou Y."/>
        </authorList>
    </citation>
    <scope>NUCLEOTIDE SEQUENCE</scope>
    <source>
        <strain evidence="2">CGMCC 1.12360</strain>
    </source>
</reference>
<keyword evidence="3" id="KW-1185">Reference proteome</keyword>
<organism evidence="2 3">
    <name type="scientific">Compostibacillus humi</name>
    <dbReference type="NCBI Taxonomy" id="1245525"/>
    <lineage>
        <taxon>Bacteria</taxon>
        <taxon>Bacillati</taxon>
        <taxon>Bacillota</taxon>
        <taxon>Bacilli</taxon>
        <taxon>Bacillales</taxon>
        <taxon>Bacillaceae</taxon>
        <taxon>Compostibacillus</taxon>
    </lineage>
</organism>
<proteinExistence type="predicted"/>
<feature type="transmembrane region" description="Helical" evidence="1">
    <location>
        <begin position="6"/>
        <end position="22"/>
    </location>
</feature>
<accession>A0A8J2ZSK6</accession>
<evidence type="ECO:0000256" key="1">
    <source>
        <dbReference type="SAM" id="Phobius"/>
    </source>
</evidence>
<name>A0A8J2ZSK6_9BACI</name>
<evidence type="ECO:0000313" key="3">
    <source>
        <dbReference type="Proteomes" id="UP000602050"/>
    </source>
</evidence>
<dbReference type="EMBL" id="BMEV01000025">
    <property type="protein sequence ID" value="GGH75824.1"/>
    <property type="molecule type" value="Genomic_DNA"/>
</dbReference>
<comment type="caution">
    <text evidence="2">The sequence shown here is derived from an EMBL/GenBank/DDBJ whole genome shotgun (WGS) entry which is preliminary data.</text>
</comment>
<feature type="transmembrane region" description="Helical" evidence="1">
    <location>
        <begin position="27"/>
        <end position="49"/>
    </location>
</feature>
<dbReference type="Proteomes" id="UP000602050">
    <property type="component" value="Unassembled WGS sequence"/>
</dbReference>
<keyword evidence="1" id="KW-0472">Membrane</keyword>
<sequence>MSLITIIFVLLIGLLLFIVGILRKKRILILVSAIPFAISGWQLIILLLMG</sequence>
<gene>
    <name evidence="2" type="ORF">GCM10010978_16050</name>
</gene>
<keyword evidence="1" id="KW-0812">Transmembrane</keyword>
<protein>
    <submittedName>
        <fullName evidence="2">Uncharacterized protein</fullName>
    </submittedName>
</protein>
<dbReference type="AlphaFoldDB" id="A0A8J2ZSK6"/>
<reference evidence="2" key="1">
    <citation type="journal article" date="2014" name="Int. J. Syst. Evol. Microbiol.">
        <title>Complete genome sequence of Corynebacterium casei LMG S-19264T (=DSM 44701T), isolated from a smear-ripened cheese.</title>
        <authorList>
            <consortium name="US DOE Joint Genome Institute (JGI-PGF)"/>
            <person name="Walter F."/>
            <person name="Albersmeier A."/>
            <person name="Kalinowski J."/>
            <person name="Ruckert C."/>
        </authorList>
    </citation>
    <scope>NUCLEOTIDE SEQUENCE</scope>
    <source>
        <strain evidence="2">CGMCC 1.12360</strain>
    </source>
</reference>